<dbReference type="EMBL" id="PDUD01000020">
    <property type="protein sequence ID" value="PHN05719.1"/>
    <property type="molecule type" value="Genomic_DNA"/>
</dbReference>
<dbReference type="OrthoDB" id="630458at2"/>
<dbReference type="RefSeq" id="WP_099150810.1">
    <property type="nucleotide sequence ID" value="NZ_PDUD01000020.1"/>
</dbReference>
<proteinExistence type="predicted"/>
<sequence length="498" mass="56741">MKWNPAILLLCLCLAACQSSHELTGSTEFPETGPLRLHPNNSHYFLYRGQPLALITAAEHYGALLNLDFDYRKYLESLAGDGMNYTRIFTGTYFEIPGESFSIRYNTLAPQPDRVITPWQSVENGAQGRTRYDLNAWNPAYFERLKDLMALAQSLDIIVEVTLFSSIYRDEHWDISPQNPDNNINMAQPIDRRRAQTLDNGELLNYQTNYVRKMVQELNEYDNFFFEIQNEPWADHPEAVYNIVNKEELKKNDWTYKADFATAASLDWQEKMAEIITETENDLPKRHLIAQNYTNYRAPIPAVSEKISIINFHYAWPEAVSWNYHYDKVIGFDESGFAGPDDQVYRRQAWQFMLSGGGLFNHLDYSFYVGKEDGSGNNEAPGGGSKTLRSQLNILSTFLHSLPLERLSPDHTSVKRSAGLIPYLLSDGREQYAVFLRAIGTDRSELVLRTGNGTFQIETVDPISGSYGPTREIEAVGGSLRIPLELPDGELAVRIIKK</sequence>
<comment type="caution">
    <text evidence="2">The sequence shown here is derived from an EMBL/GenBank/DDBJ whole genome shotgun (WGS) entry which is preliminary data.</text>
</comment>
<feature type="signal peptide" evidence="1">
    <location>
        <begin position="1"/>
        <end position="21"/>
    </location>
</feature>
<dbReference type="Proteomes" id="UP000223913">
    <property type="component" value="Unassembled WGS sequence"/>
</dbReference>
<evidence type="ECO:0008006" key="4">
    <source>
        <dbReference type="Google" id="ProtNLM"/>
    </source>
</evidence>
<keyword evidence="1" id="KW-0732">Signal</keyword>
<dbReference type="InterPro" id="IPR017853">
    <property type="entry name" value="GH"/>
</dbReference>
<reference evidence="2 3" key="1">
    <citation type="submission" date="2017-10" db="EMBL/GenBank/DDBJ databases">
        <title>The draft genome sequence of Lewinella nigricans NBRC 102662.</title>
        <authorList>
            <person name="Wang K."/>
        </authorList>
    </citation>
    <scope>NUCLEOTIDE SEQUENCE [LARGE SCALE GENOMIC DNA]</scope>
    <source>
        <strain evidence="2 3">NBRC 102662</strain>
    </source>
</reference>
<dbReference type="AlphaFoldDB" id="A0A2D0NC12"/>
<feature type="chain" id="PRO_5012677566" description="Glycoside hydrolase family 5 domain-containing protein" evidence="1">
    <location>
        <begin position="22"/>
        <end position="498"/>
    </location>
</feature>
<accession>A0A2D0NC12</accession>
<keyword evidence="3" id="KW-1185">Reference proteome</keyword>
<evidence type="ECO:0000313" key="2">
    <source>
        <dbReference type="EMBL" id="PHN05719.1"/>
    </source>
</evidence>
<protein>
    <recommendedName>
        <fullName evidence="4">Glycoside hydrolase family 5 domain-containing protein</fullName>
    </recommendedName>
</protein>
<name>A0A2D0NC12_FLAN2</name>
<dbReference type="Gene3D" id="3.20.20.80">
    <property type="entry name" value="Glycosidases"/>
    <property type="match status" value="1"/>
</dbReference>
<gene>
    <name evidence="2" type="ORF">CRP01_14680</name>
</gene>
<evidence type="ECO:0000313" key="3">
    <source>
        <dbReference type="Proteomes" id="UP000223913"/>
    </source>
</evidence>
<dbReference type="SUPFAM" id="SSF51445">
    <property type="entry name" value="(Trans)glycosidases"/>
    <property type="match status" value="1"/>
</dbReference>
<evidence type="ECO:0000256" key="1">
    <source>
        <dbReference type="SAM" id="SignalP"/>
    </source>
</evidence>
<organism evidence="2 3">
    <name type="scientific">Flavilitoribacter nigricans (strain ATCC 23147 / DSM 23189 / NBRC 102662 / NCIMB 1420 / SS-2)</name>
    <name type="common">Lewinella nigricans</name>
    <dbReference type="NCBI Taxonomy" id="1122177"/>
    <lineage>
        <taxon>Bacteria</taxon>
        <taxon>Pseudomonadati</taxon>
        <taxon>Bacteroidota</taxon>
        <taxon>Saprospiria</taxon>
        <taxon>Saprospirales</taxon>
        <taxon>Lewinellaceae</taxon>
        <taxon>Flavilitoribacter</taxon>
    </lineage>
</organism>